<protein>
    <submittedName>
        <fullName evidence="2">Cobaltochelatase subunit CobN</fullName>
        <ecNumber evidence="2">6.6.1.2</ecNumber>
    </submittedName>
</protein>
<dbReference type="Pfam" id="PF02514">
    <property type="entry name" value="CobN-Mg_chel"/>
    <property type="match status" value="1"/>
</dbReference>
<keyword evidence="2" id="KW-0436">Ligase</keyword>
<dbReference type="RefSeq" id="WP_166397215.1">
    <property type="nucleotide sequence ID" value="NZ_CP045121.1"/>
</dbReference>
<dbReference type="InterPro" id="IPR011953">
    <property type="entry name" value="Cobalto_CobN"/>
</dbReference>
<dbReference type="Proteomes" id="UP000502706">
    <property type="component" value="Chromosome"/>
</dbReference>
<dbReference type="PANTHER" id="PTHR44119:SF4">
    <property type="entry name" value="AEROBIC COBALTOCHELATASE SUBUNIT COBN"/>
    <property type="match status" value="1"/>
</dbReference>
<dbReference type="AlphaFoldDB" id="A0A6G8PZB3"/>
<gene>
    <name evidence="2" type="primary">cobN</name>
    <name evidence="2" type="ORF">GBA65_14615</name>
</gene>
<proteinExistence type="predicted"/>
<dbReference type="GO" id="GO:0009236">
    <property type="term" value="P:cobalamin biosynthetic process"/>
    <property type="evidence" value="ECO:0007669"/>
    <property type="project" value="InterPro"/>
</dbReference>
<feature type="domain" description="CobN/magnesium chelatase" evidence="1">
    <location>
        <begin position="118"/>
        <end position="1230"/>
    </location>
</feature>
<organism evidence="2 3">
    <name type="scientific">Rubrobacter marinus</name>
    <dbReference type="NCBI Taxonomy" id="2653852"/>
    <lineage>
        <taxon>Bacteria</taxon>
        <taxon>Bacillati</taxon>
        <taxon>Actinomycetota</taxon>
        <taxon>Rubrobacteria</taxon>
        <taxon>Rubrobacterales</taxon>
        <taxon>Rubrobacteraceae</taxon>
        <taxon>Rubrobacter</taxon>
    </lineage>
</organism>
<dbReference type="InterPro" id="IPR003672">
    <property type="entry name" value="CobN/Mg_chltase"/>
</dbReference>
<evidence type="ECO:0000313" key="2">
    <source>
        <dbReference type="EMBL" id="QIN79546.1"/>
    </source>
</evidence>
<dbReference type="EMBL" id="CP045121">
    <property type="protein sequence ID" value="QIN79546.1"/>
    <property type="molecule type" value="Genomic_DNA"/>
</dbReference>
<accession>A0A6G8PZB3</accession>
<evidence type="ECO:0000259" key="1">
    <source>
        <dbReference type="Pfam" id="PF02514"/>
    </source>
</evidence>
<evidence type="ECO:0000313" key="3">
    <source>
        <dbReference type="Proteomes" id="UP000502706"/>
    </source>
</evidence>
<name>A0A6G8PZB3_9ACTN</name>
<dbReference type="KEGG" id="rmar:GBA65_14615"/>
<dbReference type="PANTHER" id="PTHR44119">
    <property type="entry name" value="MAGNESIUM-CHELATASE SUBUNIT CHLH, CHLOROPLASTIC"/>
    <property type="match status" value="1"/>
</dbReference>
<reference evidence="2 3" key="1">
    <citation type="submission" date="2019-10" db="EMBL/GenBank/DDBJ databases">
        <title>Rubrobacter sp nov SCSIO 52915 isolated from a deep-sea sediment in the South China Sea.</title>
        <authorList>
            <person name="Chen R.W."/>
        </authorList>
    </citation>
    <scope>NUCLEOTIDE SEQUENCE [LARGE SCALE GENOMIC DNA]</scope>
    <source>
        <strain evidence="2 3">SCSIO 52915</strain>
    </source>
</reference>
<keyword evidence="3" id="KW-1185">Reference proteome</keyword>
<dbReference type="GO" id="GO:0051116">
    <property type="term" value="F:cobaltochelatase activity"/>
    <property type="evidence" value="ECO:0007669"/>
    <property type="project" value="UniProtKB-EC"/>
</dbReference>
<dbReference type="NCBIfam" id="TIGR02257">
    <property type="entry name" value="cobalto_cobN"/>
    <property type="match status" value="1"/>
</dbReference>
<dbReference type="CDD" id="cd10150">
    <property type="entry name" value="CobN_like"/>
    <property type="match status" value="1"/>
</dbReference>
<sequence>MAESSRKLLFLTTADTEILAAAKASEALPGGFPGVRCANPVNLADPRAFLEETLPETSAVMLRLLGGKRAWSEGVEDLRRRCDDLSIPLLAFGGEAEPDAELTALSTAPSGTVAEAFEYLRHGGVGNTENLLRFVADTLLVEGYGFEPPKALPDVGVYHPDLPEGASLEDLRSIHDAERPTVGIVFYRAHWMSGNTAFVDDLVAALDEAGADALPVFCYSLRAAPDGGVPALEMLKGRVDCLVTTVLAGGGSNAADAVKAGSPEGWLEWEVPALESLGVPVVQGICTTSSREAWLGSDAGLSPLDTAWQVAIPEFDGRIIGVPFSFKERSSEGSPVGAPLTLYRTDGERVSRLAGLAARFARLGTTPNSGKKVAILLSNYPTKHSRVGNAVGLDTPASAVRLLRAMREAGYGVDGVPESGDELIHSLIAAGGHDLEFLTEEQLGGAVGRLETRRYAEWFARLPEPLRDEVEEHWGPPPGELYVDGGEFVVAGLRFGDVFVGIQAPRGFGENPIAIYHDPDLPPTHHYLAAYWWVIEEFGADAVVHLGKHGTLEWLPGKSLGLSGSCAPDAALRDVPLFYPFVVNDPGEGTQAKRRAHATVVDHLIPPMTRAETYDDLAKLEQLLDEYYQVETLDPSKLPAIRVRIWEVLRDAELHRDLGVEEQPEEFGDFLTHVDGYLCEIKDLPIRGGLHVLGETPEGEPLRHLVASILRLGAGETPGLRRAVGAAYGLDERSLAENGGTRAEAPEALSARFPGEGPVATASDLLDLLEEASQALLLALEERGWDASVAEAVCEEVLGVADDGVARSLRFAAGEVVPRLMRTPEETKNLLSGLSGGYVPAGPSGSPTRGLVNVLPTGRNFYSVDPKALPSALSWEVGQGLADDLLRRHVEEEGRYPETVGIVVWGTAAMRTQGDDIAEILALMGVRPTWNEESRRVTGLEVVSLEELGRPRIDVTVRISGFFRDAFPNLISLMDEAVRTVAALDEPDEMNFVRKHARGERDEGADERRSTTRIFGSKPGAYGAGLLPLMDARNWRDDEDLAEVYAVWGGYAYGKGLDGVEARDALHSNLRRTEVAVKNIDNREHDLFDSDDYFQYHGGMIAAVRALTGRDPKAYIGDSADPSRPKTRDLSEEARRVFRSRVANPKWIGAMQKHGYKGAFELSATVDYLFGYDATAGVVEDWMYRDVTRKYVLDEGVREFMQQSNPWALRAISERLLEAADRGMWAEPEPEDLDGLKGVYLEAEGMLEDRA</sequence>
<dbReference type="EC" id="6.6.1.2" evidence="2"/>